<dbReference type="InterPro" id="IPR036396">
    <property type="entry name" value="Cyt_P450_sf"/>
</dbReference>
<dbReference type="PRINTS" id="PR00359">
    <property type="entry name" value="BP450"/>
</dbReference>
<comment type="cofactor">
    <cofactor evidence="1">
        <name>heme</name>
        <dbReference type="ChEBI" id="CHEBI:30413"/>
    </cofactor>
</comment>
<evidence type="ECO:0000313" key="5">
    <source>
        <dbReference type="Proteomes" id="UP001318321"/>
    </source>
</evidence>
<keyword evidence="5" id="KW-1185">Reference proteome</keyword>
<dbReference type="InterPro" id="IPR001128">
    <property type="entry name" value="Cyt_P450"/>
</dbReference>
<dbReference type="InterPro" id="IPR002397">
    <property type="entry name" value="Cyt_P450_B"/>
</dbReference>
<protein>
    <submittedName>
        <fullName evidence="4">Cytochrome P450</fullName>
    </submittedName>
</protein>
<proteinExistence type="inferred from homology"/>
<dbReference type="Gene3D" id="1.10.630.10">
    <property type="entry name" value="Cytochrome P450"/>
    <property type="match status" value="1"/>
</dbReference>
<keyword evidence="3" id="KW-0503">Monooxygenase</keyword>
<dbReference type="PANTHER" id="PTHR46696">
    <property type="entry name" value="P450, PUTATIVE (EUROFUNG)-RELATED"/>
    <property type="match status" value="1"/>
</dbReference>
<comment type="similarity">
    <text evidence="2 3">Belongs to the cytochrome P450 family.</text>
</comment>
<name>A0ABX0PRT3_9GAMM</name>
<dbReference type="InterPro" id="IPR017972">
    <property type="entry name" value="Cyt_P450_CS"/>
</dbReference>
<keyword evidence="3" id="KW-0479">Metal-binding</keyword>
<dbReference type="EMBL" id="JAAQTO010000013">
    <property type="protein sequence ID" value="NIC04823.1"/>
    <property type="molecule type" value="Genomic_DNA"/>
</dbReference>
<organism evidence="4 5">
    <name type="scientific">Billgrantia bachuensis</name>
    <dbReference type="NCBI Taxonomy" id="2717286"/>
    <lineage>
        <taxon>Bacteria</taxon>
        <taxon>Pseudomonadati</taxon>
        <taxon>Pseudomonadota</taxon>
        <taxon>Gammaproteobacteria</taxon>
        <taxon>Oceanospirillales</taxon>
        <taxon>Halomonadaceae</taxon>
        <taxon>Billgrantia</taxon>
    </lineage>
</organism>
<dbReference type="Pfam" id="PF00067">
    <property type="entry name" value="p450"/>
    <property type="match status" value="1"/>
</dbReference>
<dbReference type="Proteomes" id="UP001318321">
    <property type="component" value="Unassembled WGS sequence"/>
</dbReference>
<evidence type="ECO:0000256" key="2">
    <source>
        <dbReference type="ARBA" id="ARBA00010617"/>
    </source>
</evidence>
<dbReference type="RefSeq" id="WP_167111741.1">
    <property type="nucleotide sequence ID" value="NZ_JAAQTO010000013.1"/>
</dbReference>
<keyword evidence="3" id="KW-0408">Iron</keyword>
<sequence>MTTPANPLMAATHHDPYPYYAMLVEQRPFYRDNELNMWVATSAEAVSAILEHRDCRVRPVDEPVPSALLGTPVGDLFGSLVRMTDGASHCPLKQAVSTTFASLERSAIADRSRACTAYLLEEITPLPLEPVGVTEFTLRLPAYTVAALLGFPSDRWPVLARWTGDLARCIAPGATPAQLERGQRAAQALQAATRRLLEVPTFARPSLLGPLASRAVAQGIDSTAITANAIGFLLQAYDATAGLIGNTLVALGREPQLLQHVTAEPRLLSAVLREVLRHDAPIQNTRRFAGHDGLIAGQPMRAGDTILMVLAAANRDPARYTAPERFDTERLQHCFTFGQGHHACPGEALALGIAEAGVAQLLHLGVSPEALASGVSYRESLNARIPLFGSSHTVTTHSA</sequence>
<keyword evidence="3" id="KW-0349">Heme</keyword>
<evidence type="ECO:0000313" key="4">
    <source>
        <dbReference type="EMBL" id="NIC04823.1"/>
    </source>
</evidence>
<dbReference type="PANTHER" id="PTHR46696:SF1">
    <property type="entry name" value="CYTOCHROME P450 YJIB-RELATED"/>
    <property type="match status" value="1"/>
</dbReference>
<evidence type="ECO:0000256" key="1">
    <source>
        <dbReference type="ARBA" id="ARBA00001971"/>
    </source>
</evidence>
<dbReference type="CDD" id="cd11036">
    <property type="entry name" value="AknT-like"/>
    <property type="match status" value="1"/>
</dbReference>
<keyword evidence="3" id="KW-0560">Oxidoreductase</keyword>
<reference evidence="4 5" key="1">
    <citation type="submission" date="2020-03" db="EMBL/GenBank/DDBJ databases">
        <title>Identification of Halomonas strains.</title>
        <authorList>
            <person name="Xiao Z."/>
            <person name="Dong F."/>
            <person name="Wang Z."/>
            <person name="Zhao J.-Y."/>
        </authorList>
    </citation>
    <scope>NUCLEOTIDE SEQUENCE [LARGE SCALE GENOMIC DNA]</scope>
    <source>
        <strain evidence="4 5">DX6</strain>
    </source>
</reference>
<accession>A0ABX0PRT3</accession>
<evidence type="ECO:0000256" key="3">
    <source>
        <dbReference type="RuleBase" id="RU000461"/>
    </source>
</evidence>
<dbReference type="PROSITE" id="PS00086">
    <property type="entry name" value="CYTOCHROME_P450"/>
    <property type="match status" value="1"/>
</dbReference>
<dbReference type="SUPFAM" id="SSF48264">
    <property type="entry name" value="Cytochrome P450"/>
    <property type="match status" value="1"/>
</dbReference>
<gene>
    <name evidence="4" type="ORF">HBJ55_05230</name>
</gene>
<comment type="caution">
    <text evidence="4">The sequence shown here is derived from an EMBL/GenBank/DDBJ whole genome shotgun (WGS) entry which is preliminary data.</text>
</comment>